<dbReference type="InterPro" id="IPR031481">
    <property type="entry name" value="Glyco_tran_10_N"/>
</dbReference>
<evidence type="ECO:0000256" key="12">
    <source>
        <dbReference type="ARBA" id="ARBA00023180"/>
    </source>
</evidence>
<evidence type="ECO:0000256" key="10">
    <source>
        <dbReference type="ARBA" id="ARBA00023098"/>
    </source>
</evidence>
<dbReference type="InterPro" id="IPR038577">
    <property type="entry name" value="GT10-like_C_sf"/>
</dbReference>
<name>A0A1L8GJ77_XENLA</name>
<dbReference type="InterPro" id="IPR001503">
    <property type="entry name" value="Glyco_trans_10"/>
</dbReference>
<dbReference type="Pfam" id="PF17039">
    <property type="entry name" value="Glyco_tran_10_N"/>
    <property type="match status" value="1"/>
</dbReference>
<evidence type="ECO:0000256" key="6">
    <source>
        <dbReference type="ARBA" id="ARBA00022692"/>
    </source>
</evidence>
<evidence type="ECO:0000313" key="24">
    <source>
        <dbReference type="RefSeq" id="XP_041445506.1"/>
    </source>
</evidence>
<evidence type="ECO:0000256" key="8">
    <source>
        <dbReference type="ARBA" id="ARBA00022989"/>
    </source>
</evidence>
<dbReference type="RefSeq" id="XP_018112642.2">
    <property type="nucleotide sequence ID" value="XM_018257153.2"/>
</dbReference>
<evidence type="ECO:0000256" key="1">
    <source>
        <dbReference type="ARBA" id="ARBA00004447"/>
    </source>
</evidence>
<dbReference type="GO" id="GO:0032580">
    <property type="term" value="C:Golgi cisterna membrane"/>
    <property type="evidence" value="ECO:0007669"/>
    <property type="project" value="UniProtKB-SubCell"/>
</dbReference>
<comment type="catalytic activity">
    <reaction evidence="13">
        <text>a beta-D-galactosyl-(1-&gt;4)-N-acetyl-beta-D-glucosaminyl derivative + GDP-beta-L-fucose = a beta-D-galactosyl-(1-&gt;4)-[alpha-L-fucosyl-(1-&gt;3)]-N-acetyl-beta-D-glucosaminyl derivative + GDP + H(+)</text>
        <dbReference type="Rhea" id="RHEA:14257"/>
        <dbReference type="ChEBI" id="CHEBI:15378"/>
        <dbReference type="ChEBI" id="CHEBI:57273"/>
        <dbReference type="ChEBI" id="CHEBI:58189"/>
        <dbReference type="ChEBI" id="CHEBI:133507"/>
        <dbReference type="ChEBI" id="CHEBI:137941"/>
        <dbReference type="EC" id="2.4.1.152"/>
    </reaction>
    <physiologicalReaction direction="left-to-right" evidence="13">
        <dbReference type="Rhea" id="RHEA:14258"/>
    </physiologicalReaction>
</comment>
<dbReference type="EC" id="2.4.1.-" evidence="19"/>
<comment type="catalytic activity">
    <reaction evidence="17">
        <text>an N-acetyl-alpha-neuraminyl-(2-&gt;3)-beta-D-galactosyl-(1-&gt;4)-N-acetyl-beta-D-glucosaminyl derivative + GDP-beta-L-fucose = an alpha-Neu5Ac-(2-&gt;3)-beta-D-Gal-(1-&gt;4)-[alpha-L-Fuc-(1-&gt;3)]-beta-D-GlcNAc derivative + GDP + H(+)</text>
        <dbReference type="Rhea" id="RHEA:56076"/>
        <dbReference type="ChEBI" id="CHEBI:15378"/>
        <dbReference type="ChEBI" id="CHEBI:57273"/>
        <dbReference type="ChEBI" id="CHEBI:58189"/>
        <dbReference type="ChEBI" id="CHEBI:136545"/>
        <dbReference type="ChEBI" id="CHEBI:139509"/>
    </reaction>
    <physiologicalReaction direction="left-to-right" evidence="17">
        <dbReference type="Rhea" id="RHEA:56077"/>
    </physiologicalReaction>
</comment>
<sequence length="350" mass="41468">MTMQNLPSCNHYVVFFFIQAIFAMIAFSYYKTPKYCSHTSNPDYQTLSPDASKEHPLVILLWTWPFGSRFPLNKCKKPSEQGCWFTDDREKYSTANAVIFHHRDVCGSRSQLPQIPRPPGQYWVWFNLESPSHSPNLGMMDNLMNLTMSYRADSDIFTPYGYLLPDKSNQNFTIPEKSKLVAWAVSNWNPGSRRVQFYEQIKKYIKIDVFGRQHESLPNEKLSETISQYKFYFSFENSIHRDYITEKLWRNAMFFRSVPIVLGPPRENYERFIPRDAFIHVDDFTNASQMADYLLQLDKDNEKYQQYFNWRSRYKPKHDNQWSDNYCAACNVLKEAPAFRTITSLGKWFT</sequence>
<evidence type="ECO:0000313" key="22">
    <source>
        <dbReference type="Proteomes" id="UP000186698"/>
    </source>
</evidence>
<feature type="domain" description="Fucosyltransferase N-terminal" evidence="21">
    <location>
        <begin position="56"/>
        <end position="161"/>
    </location>
</feature>
<dbReference type="Proteomes" id="UP000186698">
    <property type="component" value="Chromosome 4L"/>
</dbReference>
<evidence type="ECO:0000256" key="19">
    <source>
        <dbReference type="RuleBase" id="RU003832"/>
    </source>
</evidence>
<evidence type="ECO:0000256" key="15">
    <source>
        <dbReference type="ARBA" id="ARBA00036273"/>
    </source>
</evidence>
<dbReference type="SUPFAM" id="SSF53756">
    <property type="entry name" value="UDP-Glycosyltransferase/glycogen phosphorylase"/>
    <property type="match status" value="1"/>
</dbReference>
<feature type="domain" description="Fucosyltransferase C-terminal" evidence="20">
    <location>
        <begin position="175"/>
        <end position="348"/>
    </location>
</feature>
<dbReference type="RefSeq" id="XP_041445506.1">
    <property type="nucleotide sequence ID" value="XM_041589572.1"/>
</dbReference>
<organism evidence="22 24">
    <name type="scientific">Xenopus laevis</name>
    <name type="common">African clawed frog</name>
    <dbReference type="NCBI Taxonomy" id="8355"/>
    <lineage>
        <taxon>Eukaryota</taxon>
        <taxon>Metazoa</taxon>
        <taxon>Chordata</taxon>
        <taxon>Craniata</taxon>
        <taxon>Vertebrata</taxon>
        <taxon>Euteleostomi</taxon>
        <taxon>Amphibia</taxon>
        <taxon>Batrachia</taxon>
        <taxon>Anura</taxon>
        <taxon>Pipoidea</taxon>
        <taxon>Pipidae</taxon>
        <taxon>Xenopodinae</taxon>
        <taxon>Xenopus</taxon>
        <taxon>Xenopus</taxon>
    </lineage>
</organism>
<comment type="catalytic activity">
    <reaction evidence="15">
        <text>a beta-D-galactosyl-(1-&gt;3)-N-acetyl-beta-D-glucosaminyl derivative + GDP-beta-L-fucose = a beta-D-galactosyl-(1-&gt;3)-[alpha-L-fucosyl-(1-&gt;4)]-N-acetyl-beta-D-glucosaminyl derivative + GDP + H(+)</text>
        <dbReference type="Rhea" id="RHEA:23628"/>
        <dbReference type="ChEBI" id="CHEBI:15378"/>
        <dbReference type="ChEBI" id="CHEBI:57273"/>
        <dbReference type="ChEBI" id="CHEBI:58189"/>
        <dbReference type="ChEBI" id="CHEBI:133506"/>
        <dbReference type="ChEBI" id="CHEBI:140304"/>
        <dbReference type="EC" id="2.4.1.65"/>
    </reaction>
    <physiologicalReaction direction="left-to-right" evidence="15">
        <dbReference type="Rhea" id="RHEA:23629"/>
    </physiologicalReaction>
</comment>
<protein>
    <recommendedName>
        <fullName evidence="19">Fucosyltransferase</fullName>
        <ecNumber evidence="19">2.4.1.-</ecNumber>
    </recommendedName>
</protein>
<evidence type="ECO:0000256" key="17">
    <source>
        <dbReference type="ARBA" id="ARBA00036481"/>
    </source>
</evidence>
<dbReference type="UniPathway" id="UPA00378"/>
<dbReference type="PaxDb" id="8355-A0A1L8GJ77"/>
<evidence type="ECO:0000256" key="16">
    <source>
        <dbReference type="ARBA" id="ARBA00036468"/>
    </source>
</evidence>
<evidence type="ECO:0000256" key="2">
    <source>
        <dbReference type="ARBA" id="ARBA00004922"/>
    </source>
</evidence>
<dbReference type="GeneID" id="108713609"/>
<evidence type="ECO:0000256" key="4">
    <source>
        <dbReference type="ARBA" id="ARBA00022676"/>
    </source>
</evidence>
<dbReference type="GO" id="GO:0046920">
    <property type="term" value="F:alpha-(1-&gt;3)-fucosyltransferase activity"/>
    <property type="evidence" value="ECO:0000318"/>
    <property type="project" value="GO_Central"/>
</dbReference>
<evidence type="ECO:0000256" key="7">
    <source>
        <dbReference type="ARBA" id="ARBA00022968"/>
    </source>
</evidence>
<evidence type="ECO:0000313" key="23">
    <source>
        <dbReference type="RefSeq" id="XP_018112642.2"/>
    </source>
</evidence>
<evidence type="ECO:0000256" key="11">
    <source>
        <dbReference type="ARBA" id="ARBA00023136"/>
    </source>
</evidence>
<dbReference type="GO" id="GO:0006629">
    <property type="term" value="P:lipid metabolic process"/>
    <property type="evidence" value="ECO:0007669"/>
    <property type="project" value="UniProtKB-KW"/>
</dbReference>
<dbReference type="PANTHER" id="PTHR11929">
    <property type="entry name" value="ALPHA- 1,3 -FUCOSYLTRANSFERASE"/>
    <property type="match status" value="1"/>
</dbReference>
<dbReference type="GO" id="GO:0017083">
    <property type="term" value="F:4-galactosyl-N-acetylglucosaminide 3-alpha-L-fucosyltransferase activity"/>
    <property type="evidence" value="ECO:0007669"/>
    <property type="project" value="UniProtKB-EC"/>
</dbReference>
<dbReference type="InterPro" id="IPR055270">
    <property type="entry name" value="Glyco_tran_10_C"/>
</dbReference>
<comment type="pathway">
    <text evidence="2">Protein modification; protein glycosylation.</text>
</comment>
<comment type="catalytic activity">
    <reaction evidence="16">
        <text>an alpha-Neu5Ac-(2-&gt;3)-beta-D-Gal-(1-&gt;3)-D-GlcNAc derivative + GDP-beta-L-fucose = an alpha-Neu5Ac-(2-&gt;3)-beta-D-Gal-(1-&gt;3)-[alpha-L-Fuc-(1-&gt;4)]-beta-D-GlcNAc derivative + GDP + H(+)</text>
        <dbReference type="Rhea" id="RHEA:62904"/>
        <dbReference type="ChEBI" id="CHEBI:15378"/>
        <dbReference type="ChEBI" id="CHEBI:57273"/>
        <dbReference type="ChEBI" id="CHEBI:58189"/>
        <dbReference type="ChEBI" id="CHEBI:146021"/>
        <dbReference type="ChEBI" id="CHEBI:146022"/>
    </reaction>
    <physiologicalReaction direction="left-to-right" evidence="16">
        <dbReference type="Rhea" id="RHEA:62905"/>
    </physiologicalReaction>
</comment>
<keyword evidence="5 19" id="KW-0808">Transferase</keyword>
<keyword evidence="4 19" id="KW-0328">Glycosyltransferase</keyword>
<reference evidence="23 24" key="1">
    <citation type="submission" date="2025-04" db="UniProtKB">
        <authorList>
            <consortium name="RefSeq"/>
        </authorList>
    </citation>
    <scope>IDENTIFICATION</scope>
    <source>
        <strain evidence="23 24">J_2021</strain>
        <tissue evidence="23 24">Erythrocytes</tissue>
    </source>
</reference>
<keyword evidence="10" id="KW-0443">Lipid metabolism</keyword>
<comment type="similarity">
    <text evidence="3 19">Belongs to the glycosyltransferase 10 family.</text>
</comment>
<comment type="subcellular location">
    <subcellularLocation>
        <location evidence="1 19">Golgi apparatus</location>
        <location evidence="1 19">Golgi stack membrane</location>
        <topology evidence="1 19">Single-pass type II membrane protein</topology>
    </subcellularLocation>
</comment>
<evidence type="ECO:0000256" key="9">
    <source>
        <dbReference type="ARBA" id="ARBA00023034"/>
    </source>
</evidence>
<keyword evidence="11 19" id="KW-0472">Membrane</keyword>
<evidence type="ECO:0000256" key="3">
    <source>
        <dbReference type="ARBA" id="ARBA00008919"/>
    </source>
</evidence>
<feature type="transmembrane region" description="Helical" evidence="19">
    <location>
        <begin position="12"/>
        <end position="30"/>
    </location>
</feature>
<comment type="catalytic activity">
    <reaction evidence="18">
        <text>beta-D-galactosyl-(1-&gt;4)-N-acetyl-D-glucosamine + GDP-beta-L-fucose = beta-D-galactosyl-(1-&gt;4)-[alpha-L-fucosyl-(1-&gt;3)]-N-acetyl-D-glucosamine + GDP + H(+)</text>
        <dbReference type="Rhea" id="RHEA:62824"/>
        <dbReference type="ChEBI" id="CHEBI:15378"/>
        <dbReference type="ChEBI" id="CHEBI:57273"/>
        <dbReference type="ChEBI" id="CHEBI:58189"/>
        <dbReference type="ChEBI" id="CHEBI:60152"/>
        <dbReference type="ChEBI" id="CHEBI:62287"/>
    </reaction>
    <physiologicalReaction direction="left-to-right" evidence="18">
        <dbReference type="Rhea" id="RHEA:62825"/>
    </physiologicalReaction>
</comment>
<keyword evidence="12" id="KW-0325">Glycoprotein</keyword>
<dbReference type="OMA" id="WINHYCK"/>
<evidence type="ECO:0000256" key="14">
    <source>
        <dbReference type="ARBA" id="ARBA00036052"/>
    </source>
</evidence>
<gene>
    <name evidence="23 24" type="primary">LOC108713609</name>
</gene>
<evidence type="ECO:0000259" key="20">
    <source>
        <dbReference type="Pfam" id="PF00852"/>
    </source>
</evidence>
<dbReference type="Pfam" id="PF00852">
    <property type="entry name" value="Glyco_transf_10"/>
    <property type="match status" value="1"/>
</dbReference>
<dbReference type="GO" id="GO:0017060">
    <property type="term" value="F:3-galactosyl-N-acetylglucosaminide 4-alpha-L-fucosyltransferase activity"/>
    <property type="evidence" value="ECO:0007669"/>
    <property type="project" value="UniProtKB-EC"/>
</dbReference>
<dbReference type="OrthoDB" id="427096at2759"/>
<proteinExistence type="inferred from homology"/>
<dbReference type="PANTHER" id="PTHR11929:SF11">
    <property type="entry name" value="4-GALACTOSYL-N-ACETYLGLUCOSAMINIDE 3-ALPHA-L-FUCOSYLTRANSFERASE FUT5"/>
    <property type="match status" value="1"/>
</dbReference>
<keyword evidence="22" id="KW-1185">Reference proteome</keyword>
<evidence type="ECO:0000259" key="21">
    <source>
        <dbReference type="Pfam" id="PF17039"/>
    </source>
</evidence>
<comment type="catalytic activity">
    <reaction evidence="14">
        <text>an alpha-Neu5Ac-(2-&gt;3)-beta-D-Gal-(1-&gt;4)-beta-D-GlcNAc-(1-&gt;3)-beta-D-Gal-(1-&gt;4)-[alpha-L-Fuc-(1-&gt;3)]-beta-D-GlcNAc derivative + GDP-beta-L-fucose = an alpha-Neu5Ac-(2-&gt;3)-beta-D-Gal-(1-&gt;4)-[alpha-L-Fuc-(1-&gt;3)]-beta-D-GlcNAc-(1-&gt;3)-beta-D-Gal-(1-&gt;4)-[alpha-L-Fuc-(1-&gt;3)]-beta-D-GlcNAc derivative + GDP + H(+)</text>
        <dbReference type="Rhea" id="RHEA:52864"/>
        <dbReference type="ChEBI" id="CHEBI:15378"/>
        <dbReference type="ChEBI" id="CHEBI:57273"/>
        <dbReference type="ChEBI" id="CHEBI:58189"/>
        <dbReference type="ChEBI" id="CHEBI:145342"/>
        <dbReference type="ChEBI" id="CHEBI:145343"/>
    </reaction>
    <physiologicalReaction direction="left-to-right" evidence="14">
        <dbReference type="Rhea" id="RHEA:52865"/>
    </physiologicalReaction>
</comment>
<evidence type="ECO:0000256" key="13">
    <source>
        <dbReference type="ARBA" id="ARBA00029329"/>
    </source>
</evidence>
<dbReference type="AlphaFoldDB" id="A0A1L8GJ77"/>
<accession>A0A1L8GJ77</accession>
<keyword evidence="7" id="KW-0735">Signal-anchor</keyword>
<dbReference type="FunFam" id="3.40.50.11660:FF:000001">
    <property type="entry name" value="alpha-(1,3)-fucosyltransferase 9"/>
    <property type="match status" value="1"/>
</dbReference>
<keyword evidence="9 19" id="KW-0333">Golgi apparatus</keyword>
<keyword evidence="8 19" id="KW-1133">Transmembrane helix</keyword>
<dbReference type="KEGG" id="xla:108713609"/>
<dbReference type="Gene3D" id="3.40.50.11660">
    <property type="entry name" value="Glycosyl transferase family 10, C-terminal domain"/>
    <property type="match status" value="1"/>
</dbReference>
<evidence type="ECO:0000256" key="5">
    <source>
        <dbReference type="ARBA" id="ARBA00022679"/>
    </source>
</evidence>
<keyword evidence="6 19" id="KW-0812">Transmembrane</keyword>
<evidence type="ECO:0000256" key="18">
    <source>
        <dbReference type="ARBA" id="ARBA00036928"/>
    </source>
</evidence>